<dbReference type="OrthoDB" id="9809994at2"/>
<reference evidence="5 6" key="1">
    <citation type="journal article" date="2018" name="J. Microbiol.">
        <title>Salicibibacter kimchii gen. nov., sp. nov., a moderately halophilic and alkalitolerant bacterium in the family Bacillaceae, isolated from kimchi.</title>
        <authorList>
            <person name="Jang J.Y."/>
            <person name="Oh Y.J."/>
            <person name="Lim S.K."/>
            <person name="Park H.K."/>
            <person name="Lee C."/>
            <person name="Kim J.Y."/>
            <person name="Lee M.A."/>
            <person name="Choi H.J."/>
        </authorList>
    </citation>
    <scope>NUCLEOTIDE SEQUENCE [LARGE SCALE GENOMIC DNA]</scope>
    <source>
        <strain evidence="5 6">NKC1-1</strain>
    </source>
</reference>
<keyword evidence="1" id="KW-0678">Repressor</keyword>
<sequence length="203" mass="23296">MASDKKNSQKYQLIIDAAVTVIANHGYHAAQVSKIAKEAGVADGTIYLYFKNKEDILVSLFRTKMGGFISAIEERMETCHNAEEKLWQIVQMHVTQFSAQPKLSIVMQLEMRQSARELRLQINEVLKMYVHLMEDVIRSGKEEGIFNQNLDEKLGRQMLFGTLDEMVTNWVMNDRKYDLRNLSTPAFEMLLAAFKSGSLRKDV</sequence>
<dbReference type="Gene3D" id="1.10.357.10">
    <property type="entry name" value="Tetracycline Repressor, domain 2"/>
    <property type="match status" value="1"/>
</dbReference>
<dbReference type="Proteomes" id="UP000252100">
    <property type="component" value="Chromosome"/>
</dbReference>
<evidence type="ECO:0000259" key="4">
    <source>
        <dbReference type="PROSITE" id="PS50977"/>
    </source>
</evidence>
<dbReference type="InterPro" id="IPR013570">
    <property type="entry name" value="Tscrpt_reg_YsiA_C"/>
</dbReference>
<gene>
    <name evidence="5" type="ORF">DT065_07210</name>
</gene>
<dbReference type="AlphaFoldDB" id="A0A345BY06"/>
<evidence type="ECO:0000313" key="6">
    <source>
        <dbReference type="Proteomes" id="UP000252100"/>
    </source>
</evidence>
<dbReference type="Pfam" id="PF08359">
    <property type="entry name" value="TetR_C_4"/>
    <property type="match status" value="1"/>
</dbReference>
<evidence type="ECO:0000256" key="2">
    <source>
        <dbReference type="ARBA" id="ARBA00023125"/>
    </source>
</evidence>
<feature type="domain" description="HTH tetR-type" evidence="4">
    <location>
        <begin position="8"/>
        <end position="68"/>
    </location>
</feature>
<dbReference type="KEGG" id="rue:DT065_07210"/>
<evidence type="ECO:0000256" key="1">
    <source>
        <dbReference type="ARBA" id="ARBA00022491"/>
    </source>
</evidence>
<evidence type="ECO:0000313" key="5">
    <source>
        <dbReference type="EMBL" id="AXF55837.1"/>
    </source>
</evidence>
<dbReference type="InterPro" id="IPR009057">
    <property type="entry name" value="Homeodomain-like_sf"/>
</dbReference>
<dbReference type="InterPro" id="IPR001647">
    <property type="entry name" value="HTH_TetR"/>
</dbReference>
<dbReference type="EMBL" id="CP031092">
    <property type="protein sequence ID" value="AXF55837.1"/>
    <property type="molecule type" value="Genomic_DNA"/>
</dbReference>
<dbReference type="PANTHER" id="PTHR43479">
    <property type="entry name" value="ACREF/ENVCD OPERON REPRESSOR-RELATED"/>
    <property type="match status" value="1"/>
</dbReference>
<dbReference type="PRINTS" id="PR00455">
    <property type="entry name" value="HTHTETR"/>
</dbReference>
<dbReference type="PROSITE" id="PS50977">
    <property type="entry name" value="HTH_TETR_2"/>
    <property type="match status" value="1"/>
</dbReference>
<keyword evidence="2 3" id="KW-0238">DNA-binding</keyword>
<keyword evidence="6" id="KW-1185">Reference proteome</keyword>
<dbReference type="GO" id="GO:0003677">
    <property type="term" value="F:DNA binding"/>
    <property type="evidence" value="ECO:0007669"/>
    <property type="project" value="UniProtKB-UniRule"/>
</dbReference>
<dbReference type="SUPFAM" id="SSF46689">
    <property type="entry name" value="Homeodomain-like"/>
    <property type="match status" value="1"/>
</dbReference>
<dbReference type="Gene3D" id="1.10.10.60">
    <property type="entry name" value="Homeodomain-like"/>
    <property type="match status" value="1"/>
</dbReference>
<feature type="DNA-binding region" description="H-T-H motif" evidence="3">
    <location>
        <begin position="31"/>
        <end position="50"/>
    </location>
</feature>
<evidence type="ECO:0000256" key="3">
    <source>
        <dbReference type="PROSITE-ProRule" id="PRU00335"/>
    </source>
</evidence>
<name>A0A345BY06_9BACI</name>
<dbReference type="InterPro" id="IPR036271">
    <property type="entry name" value="Tet_transcr_reg_TetR-rel_C_sf"/>
</dbReference>
<dbReference type="PANTHER" id="PTHR43479:SF11">
    <property type="entry name" value="ACREF_ENVCD OPERON REPRESSOR-RELATED"/>
    <property type="match status" value="1"/>
</dbReference>
<accession>A0A345BY06</accession>
<protein>
    <submittedName>
        <fullName evidence="5">TetR/AcrR family transcriptional regulator</fullName>
    </submittedName>
</protein>
<dbReference type="Pfam" id="PF00440">
    <property type="entry name" value="TetR_N"/>
    <property type="match status" value="1"/>
</dbReference>
<dbReference type="SUPFAM" id="SSF48498">
    <property type="entry name" value="Tetracyclin repressor-like, C-terminal domain"/>
    <property type="match status" value="1"/>
</dbReference>
<organism evidence="5 6">
    <name type="scientific">Salicibibacter kimchii</name>
    <dbReference type="NCBI Taxonomy" id="2099786"/>
    <lineage>
        <taxon>Bacteria</taxon>
        <taxon>Bacillati</taxon>
        <taxon>Bacillota</taxon>
        <taxon>Bacilli</taxon>
        <taxon>Bacillales</taxon>
        <taxon>Bacillaceae</taxon>
        <taxon>Salicibibacter</taxon>
    </lineage>
</organism>
<dbReference type="InterPro" id="IPR050624">
    <property type="entry name" value="HTH-type_Tx_Regulator"/>
</dbReference>
<dbReference type="RefSeq" id="WP_114372079.1">
    <property type="nucleotide sequence ID" value="NZ_CP031092.1"/>
</dbReference>
<proteinExistence type="predicted"/>